<dbReference type="EMBL" id="LWDL01000027">
    <property type="protein sequence ID" value="OQW50089.1"/>
    <property type="molecule type" value="Genomic_DNA"/>
</dbReference>
<evidence type="ECO:0000313" key="2">
    <source>
        <dbReference type="Proteomes" id="UP000192872"/>
    </source>
</evidence>
<name>A0A1W9HRJ9_9HYPH</name>
<sequence length="419" mass="45174">MSPTVIDPDLSLADMALTAHPILGLARFARVAFMGGDTSALVADLEARIAADASDAGAFMDLSILRQLRGEKEEGLRLQGVALRLCRLYRVLDEPVEGGSAPLRLLALVSPGDFLANTPIDFMVQQQNVDLDLLFIAPGESLPGVIPDHDLLLVAIGYNETNAPLLTALVPVIESWPRPALNRPADILATSREGVAERLEGAAGVLVPAIAKVSREDVAALAQGATQLDMLMPGASYPIIIRPLGSHAGTGLEKIDAADALLPYLAAQEADGFHIAQFIDYRGADGYFRKARIAVFGGTAYLAHLAISERWMIHYLNAGMLDNPLKRALEADAMAGFDEEFAVRHGAALRQIASRLALDYFLIDCGEAPDGRLLIFEADNAMVIHDMDDATIYPYKVPQMKKIFSAFRAFLETRSAQAM</sequence>
<accession>A0A1W9HRJ9</accession>
<evidence type="ECO:0008006" key="3">
    <source>
        <dbReference type="Google" id="ProtNLM"/>
    </source>
</evidence>
<proteinExistence type="predicted"/>
<comment type="caution">
    <text evidence="1">The sequence shown here is derived from an EMBL/GenBank/DDBJ whole genome shotgun (WGS) entry which is preliminary data.</text>
</comment>
<dbReference type="AlphaFoldDB" id="A0A1W9HRJ9"/>
<reference evidence="1 2" key="1">
    <citation type="journal article" date="2017" name="Water Res.">
        <title>Comammox in drinking water systems.</title>
        <authorList>
            <person name="Wang Y."/>
            <person name="Ma L."/>
            <person name="Mao Y."/>
            <person name="Jiang X."/>
            <person name="Xia Y."/>
            <person name="Yu K."/>
            <person name="Li B."/>
            <person name="Zhang T."/>
        </authorList>
    </citation>
    <scope>NUCLEOTIDE SEQUENCE [LARGE SCALE GENOMIC DNA]</scope>
    <source>
        <strain evidence="1">SG_bin8</strain>
    </source>
</reference>
<dbReference type="STRING" id="1827387.A4S15_01290"/>
<gene>
    <name evidence="1" type="ORF">A4S15_01290</name>
</gene>
<dbReference type="SUPFAM" id="SSF56059">
    <property type="entry name" value="Glutathione synthetase ATP-binding domain-like"/>
    <property type="match status" value="1"/>
</dbReference>
<evidence type="ECO:0000313" key="1">
    <source>
        <dbReference type="EMBL" id="OQW50089.1"/>
    </source>
</evidence>
<protein>
    <recommendedName>
        <fullName evidence="3">ATP-grasp domain-containing protein</fullName>
    </recommendedName>
</protein>
<dbReference type="Proteomes" id="UP000192872">
    <property type="component" value="Unassembled WGS sequence"/>
</dbReference>
<organism evidence="1 2">
    <name type="scientific">Candidatus Raskinella chloraquaticus</name>
    <dbReference type="NCBI Taxonomy" id="1951219"/>
    <lineage>
        <taxon>Bacteria</taxon>
        <taxon>Pseudomonadati</taxon>
        <taxon>Pseudomonadota</taxon>
        <taxon>Alphaproteobacteria</taxon>
        <taxon>Hyphomicrobiales</taxon>
        <taxon>Phreatobacteraceae</taxon>
        <taxon>Candidatus Raskinella</taxon>
    </lineage>
</organism>